<dbReference type="Proteomes" id="UP001056120">
    <property type="component" value="Linkage Group LG02"/>
</dbReference>
<accession>A0ACB9K054</accession>
<proteinExistence type="predicted"/>
<reference evidence="1 2" key="2">
    <citation type="journal article" date="2022" name="Mol. Ecol. Resour.">
        <title>The genomes of chicory, endive, great burdock and yacon provide insights into Asteraceae paleo-polyploidization history and plant inulin production.</title>
        <authorList>
            <person name="Fan W."/>
            <person name="Wang S."/>
            <person name="Wang H."/>
            <person name="Wang A."/>
            <person name="Jiang F."/>
            <person name="Liu H."/>
            <person name="Zhao H."/>
            <person name="Xu D."/>
            <person name="Zhang Y."/>
        </authorList>
    </citation>
    <scope>NUCLEOTIDE SEQUENCE [LARGE SCALE GENOMIC DNA]</scope>
    <source>
        <strain evidence="2">cv. Yunnan</strain>
        <tissue evidence="1">Leaves</tissue>
    </source>
</reference>
<dbReference type="EMBL" id="CM042019">
    <property type="protein sequence ID" value="KAI3825674.1"/>
    <property type="molecule type" value="Genomic_DNA"/>
</dbReference>
<sequence length="161" mass="18114">MATMISANPSKISQIAIGAACYAWADLVRGDFSNSFFVPAILRITISGDVDKQPLIKKRKDVENLEFLPEHVSIESRPSPRSTHLEYPQPADTLNLNLDLRLSTFNTYTRSVNTLALLLQHSPEEVKNHNSHELTDISARSTPISLLLIPKKSRYIIFLKE</sequence>
<gene>
    <name evidence="1" type="ORF">L1987_07227</name>
</gene>
<keyword evidence="2" id="KW-1185">Reference proteome</keyword>
<evidence type="ECO:0000313" key="1">
    <source>
        <dbReference type="EMBL" id="KAI3825674.1"/>
    </source>
</evidence>
<reference evidence="2" key="1">
    <citation type="journal article" date="2022" name="Mol. Ecol. Resour.">
        <title>The genomes of chicory, endive, great burdock and yacon provide insights into Asteraceae palaeo-polyploidization history and plant inulin production.</title>
        <authorList>
            <person name="Fan W."/>
            <person name="Wang S."/>
            <person name="Wang H."/>
            <person name="Wang A."/>
            <person name="Jiang F."/>
            <person name="Liu H."/>
            <person name="Zhao H."/>
            <person name="Xu D."/>
            <person name="Zhang Y."/>
        </authorList>
    </citation>
    <scope>NUCLEOTIDE SEQUENCE [LARGE SCALE GENOMIC DNA]</scope>
    <source>
        <strain evidence="2">cv. Yunnan</strain>
    </source>
</reference>
<evidence type="ECO:0000313" key="2">
    <source>
        <dbReference type="Proteomes" id="UP001056120"/>
    </source>
</evidence>
<protein>
    <submittedName>
        <fullName evidence="1">Uncharacterized protein</fullName>
    </submittedName>
</protein>
<organism evidence="1 2">
    <name type="scientific">Smallanthus sonchifolius</name>
    <dbReference type="NCBI Taxonomy" id="185202"/>
    <lineage>
        <taxon>Eukaryota</taxon>
        <taxon>Viridiplantae</taxon>
        <taxon>Streptophyta</taxon>
        <taxon>Embryophyta</taxon>
        <taxon>Tracheophyta</taxon>
        <taxon>Spermatophyta</taxon>
        <taxon>Magnoliopsida</taxon>
        <taxon>eudicotyledons</taxon>
        <taxon>Gunneridae</taxon>
        <taxon>Pentapetalae</taxon>
        <taxon>asterids</taxon>
        <taxon>campanulids</taxon>
        <taxon>Asterales</taxon>
        <taxon>Asteraceae</taxon>
        <taxon>Asteroideae</taxon>
        <taxon>Heliantheae alliance</taxon>
        <taxon>Millerieae</taxon>
        <taxon>Smallanthus</taxon>
    </lineage>
</organism>
<comment type="caution">
    <text evidence="1">The sequence shown here is derived from an EMBL/GenBank/DDBJ whole genome shotgun (WGS) entry which is preliminary data.</text>
</comment>
<name>A0ACB9K054_9ASTR</name>